<dbReference type="Pfam" id="PF01827">
    <property type="entry name" value="FTH"/>
    <property type="match status" value="1"/>
</dbReference>
<dbReference type="InterPro" id="IPR040161">
    <property type="entry name" value="FB224"/>
</dbReference>
<accession>A0A2G5TPA9</accession>
<dbReference type="PANTHER" id="PTHR23015:SF4">
    <property type="entry name" value="DUF38 DOMAIN-CONTAINING PROTEIN-RELATED"/>
    <property type="match status" value="1"/>
</dbReference>
<dbReference type="InterPro" id="IPR001810">
    <property type="entry name" value="F-box_dom"/>
</dbReference>
<dbReference type="PANTHER" id="PTHR23015">
    <property type="entry name" value="UNCHARACTERIZED C.ELEGANS PROTEIN"/>
    <property type="match status" value="1"/>
</dbReference>
<reference evidence="3" key="1">
    <citation type="submission" date="2017-10" db="EMBL/GenBank/DDBJ databases">
        <title>Rapid genome shrinkage in a self-fertile nematode reveals novel sperm competition proteins.</title>
        <authorList>
            <person name="Yin D."/>
            <person name="Schwarz E.M."/>
            <person name="Thomas C.G."/>
            <person name="Felde R.L."/>
            <person name="Korf I.F."/>
            <person name="Cutter A.D."/>
            <person name="Schartner C.M."/>
            <person name="Ralston E.J."/>
            <person name="Meyer B.J."/>
            <person name="Haag E.S."/>
        </authorList>
    </citation>
    <scope>NUCLEOTIDE SEQUENCE [LARGE SCALE GENOMIC DNA]</scope>
    <source>
        <strain evidence="3">JU1422</strain>
    </source>
</reference>
<sequence length="247" mass="29097">MNCFFDIFRCNSKKRFVIISPSPINLIDLPELVLETILENLDFHSILILRRVCRSLRDFIDDIKPPSHLTTILIHVQSKLVSVELHFPSGPKSFNGYQTLYIDFHKTKNGCRLEYYKGMRYKVNRVKKFLENEDFVKTAMNDLKVLMNHQKTVLETFRLDIDYYNNTANDFDRNMEPIAQEVLGGFKEILEPRRSPIQLKNFQMTIVRQDQVAQILPFVDSKVLQKIGIRGKKEHPMDSFRIDELEK</sequence>
<dbReference type="EMBL" id="PDUG01000005">
    <property type="protein sequence ID" value="PIC29135.1"/>
    <property type="molecule type" value="Genomic_DNA"/>
</dbReference>
<evidence type="ECO:0000313" key="3">
    <source>
        <dbReference type="Proteomes" id="UP000230233"/>
    </source>
</evidence>
<protein>
    <recommendedName>
        <fullName evidence="1">F-box domain-containing protein</fullName>
    </recommendedName>
</protein>
<evidence type="ECO:0000313" key="2">
    <source>
        <dbReference type="EMBL" id="PIC29135.1"/>
    </source>
</evidence>
<dbReference type="InterPro" id="IPR036047">
    <property type="entry name" value="F-box-like_dom_sf"/>
</dbReference>
<dbReference type="CDD" id="cd22150">
    <property type="entry name" value="F-box_CeFBXA-like"/>
    <property type="match status" value="1"/>
</dbReference>
<dbReference type="PROSITE" id="PS50181">
    <property type="entry name" value="FBOX"/>
    <property type="match status" value="1"/>
</dbReference>
<dbReference type="SMART" id="SM00256">
    <property type="entry name" value="FBOX"/>
    <property type="match status" value="1"/>
</dbReference>
<name>A0A2G5TPA9_9PELO</name>
<feature type="domain" description="F-box" evidence="1">
    <location>
        <begin position="23"/>
        <end position="72"/>
    </location>
</feature>
<keyword evidence="3" id="KW-1185">Reference proteome</keyword>
<evidence type="ECO:0000259" key="1">
    <source>
        <dbReference type="PROSITE" id="PS50181"/>
    </source>
</evidence>
<dbReference type="Pfam" id="PF00646">
    <property type="entry name" value="F-box"/>
    <property type="match status" value="1"/>
</dbReference>
<dbReference type="OrthoDB" id="5902195at2759"/>
<dbReference type="Proteomes" id="UP000230233">
    <property type="component" value="Chromosome V"/>
</dbReference>
<proteinExistence type="predicted"/>
<organism evidence="2 3">
    <name type="scientific">Caenorhabditis nigoni</name>
    <dbReference type="NCBI Taxonomy" id="1611254"/>
    <lineage>
        <taxon>Eukaryota</taxon>
        <taxon>Metazoa</taxon>
        <taxon>Ecdysozoa</taxon>
        <taxon>Nematoda</taxon>
        <taxon>Chromadorea</taxon>
        <taxon>Rhabditida</taxon>
        <taxon>Rhabditina</taxon>
        <taxon>Rhabditomorpha</taxon>
        <taxon>Rhabditoidea</taxon>
        <taxon>Rhabditidae</taxon>
        <taxon>Peloderinae</taxon>
        <taxon>Caenorhabditis</taxon>
    </lineage>
</organism>
<dbReference type="GO" id="GO:0045087">
    <property type="term" value="P:innate immune response"/>
    <property type="evidence" value="ECO:0007669"/>
    <property type="project" value="TreeGrafter"/>
</dbReference>
<dbReference type="SUPFAM" id="SSF81383">
    <property type="entry name" value="F-box domain"/>
    <property type="match status" value="1"/>
</dbReference>
<gene>
    <name evidence="2" type="primary">Cnig_chr_V.g20825</name>
    <name evidence="2" type="ORF">B9Z55_020825</name>
</gene>
<comment type="caution">
    <text evidence="2">The sequence shown here is derived from an EMBL/GenBank/DDBJ whole genome shotgun (WGS) entry which is preliminary data.</text>
</comment>
<dbReference type="AlphaFoldDB" id="A0A2G5TPA9"/>
<dbReference type="InterPro" id="IPR002900">
    <property type="entry name" value="DUF38/FTH_CAE_spp"/>
</dbReference>